<reference evidence="1" key="1">
    <citation type="submission" date="2022-10" db="EMBL/GenBank/DDBJ databases">
        <title>The WGS of Solirubrobacter sp. CPCC 204708.</title>
        <authorList>
            <person name="Jiang Z."/>
        </authorList>
    </citation>
    <scope>NUCLEOTIDE SEQUENCE</scope>
    <source>
        <strain evidence="1">CPCC 204708</strain>
    </source>
</reference>
<protein>
    <submittedName>
        <fullName evidence="1">Uncharacterized protein</fullName>
    </submittedName>
</protein>
<proteinExistence type="predicted"/>
<sequence length="161" mass="17622">MAWTLTTEELTAAVAEARAGAAERPTWRKLAMLARGLRWLDETAEASRVFQEAATDAIWRVEEHYGTGDGRSRTQTAGLFALAGDLETAREWGGRPLEELLQRREDIPIAVDTLYVCGESEGALALARQHGVDGPSVDLLVAERDGDVARCDAMIKRVTRA</sequence>
<dbReference type="RefSeq" id="WP_270006779.1">
    <property type="nucleotide sequence ID" value="NZ_JAPCID010000060.1"/>
</dbReference>
<dbReference type="Proteomes" id="UP001147700">
    <property type="component" value="Unassembled WGS sequence"/>
</dbReference>
<dbReference type="EMBL" id="JAPCID010000060">
    <property type="protein sequence ID" value="MDA0141563.1"/>
    <property type="molecule type" value="Genomic_DNA"/>
</dbReference>
<keyword evidence="2" id="KW-1185">Reference proteome</keyword>
<organism evidence="1 2">
    <name type="scientific">Solirubrobacter deserti</name>
    <dbReference type="NCBI Taxonomy" id="2282478"/>
    <lineage>
        <taxon>Bacteria</taxon>
        <taxon>Bacillati</taxon>
        <taxon>Actinomycetota</taxon>
        <taxon>Thermoleophilia</taxon>
        <taxon>Solirubrobacterales</taxon>
        <taxon>Solirubrobacteraceae</taxon>
        <taxon>Solirubrobacter</taxon>
    </lineage>
</organism>
<evidence type="ECO:0000313" key="1">
    <source>
        <dbReference type="EMBL" id="MDA0141563.1"/>
    </source>
</evidence>
<feature type="non-terminal residue" evidence="1">
    <location>
        <position position="161"/>
    </location>
</feature>
<name>A0ABT4RSI9_9ACTN</name>
<accession>A0ABT4RSI9</accession>
<evidence type="ECO:0000313" key="2">
    <source>
        <dbReference type="Proteomes" id="UP001147700"/>
    </source>
</evidence>
<comment type="caution">
    <text evidence="1">The sequence shown here is derived from an EMBL/GenBank/DDBJ whole genome shotgun (WGS) entry which is preliminary data.</text>
</comment>
<gene>
    <name evidence="1" type="ORF">OJ962_28980</name>
</gene>